<organism evidence="4 5">
    <name type="scientific">Serpens gallinarum</name>
    <dbReference type="NCBI Taxonomy" id="2763075"/>
    <lineage>
        <taxon>Bacteria</taxon>
        <taxon>Pseudomonadati</taxon>
        <taxon>Pseudomonadota</taxon>
        <taxon>Gammaproteobacteria</taxon>
        <taxon>Pseudomonadales</taxon>
        <taxon>Pseudomonadaceae</taxon>
        <taxon>Pseudomonas</taxon>
    </lineage>
</organism>
<dbReference type="InterPro" id="IPR004143">
    <property type="entry name" value="BPL_LPL_catalytic"/>
</dbReference>
<dbReference type="CDD" id="cd16442">
    <property type="entry name" value="BPL"/>
    <property type="match status" value="1"/>
</dbReference>
<dbReference type="Gene3D" id="3.30.930.10">
    <property type="entry name" value="Bira Bifunctional Protein, Domain 2"/>
    <property type="match status" value="1"/>
</dbReference>
<keyword evidence="2" id="KW-0547">Nucleotide-binding</keyword>
<comment type="caution">
    <text evidence="4">The sequence shown here is derived from an EMBL/GenBank/DDBJ whole genome shotgun (WGS) entry which is preliminary data.</text>
</comment>
<keyword evidence="1 2" id="KW-0436">Ligase</keyword>
<dbReference type="NCBIfam" id="TIGR00121">
    <property type="entry name" value="birA_ligase"/>
    <property type="match status" value="1"/>
</dbReference>
<keyword evidence="2" id="KW-0804">Transcription</keyword>
<evidence type="ECO:0000259" key="3">
    <source>
        <dbReference type="PROSITE" id="PS51733"/>
    </source>
</evidence>
<dbReference type="InterPro" id="IPR008988">
    <property type="entry name" value="Transcriptional_repressor_C"/>
</dbReference>
<evidence type="ECO:0000313" key="4">
    <source>
        <dbReference type="EMBL" id="MBD7979009.1"/>
    </source>
</evidence>
<dbReference type="NCBIfam" id="NF008848">
    <property type="entry name" value="PRK11886.1-3"/>
    <property type="match status" value="1"/>
</dbReference>
<dbReference type="PANTHER" id="PTHR12835:SF5">
    <property type="entry name" value="BIOTIN--PROTEIN LIGASE"/>
    <property type="match status" value="1"/>
</dbReference>
<dbReference type="InterPro" id="IPR030855">
    <property type="entry name" value="Bifunct_BirA"/>
</dbReference>
<dbReference type="SUPFAM" id="SSF50037">
    <property type="entry name" value="C-terminal domain of transcriptional repressors"/>
    <property type="match status" value="1"/>
</dbReference>
<keyword evidence="2" id="KW-0678">Repressor</keyword>
<dbReference type="Gene3D" id="1.10.10.10">
    <property type="entry name" value="Winged helix-like DNA-binding domain superfamily/Winged helix DNA-binding domain"/>
    <property type="match status" value="1"/>
</dbReference>
<feature type="domain" description="BPL/LPL catalytic" evidence="3">
    <location>
        <begin position="76"/>
        <end position="251"/>
    </location>
</feature>
<evidence type="ECO:0000256" key="2">
    <source>
        <dbReference type="HAMAP-Rule" id="MF_00978"/>
    </source>
</evidence>
<feature type="binding site" evidence="2">
    <location>
        <position position="180"/>
    </location>
    <ligand>
        <name>biotin</name>
        <dbReference type="ChEBI" id="CHEBI:57586"/>
    </ligand>
</feature>
<dbReference type="InterPro" id="IPR036390">
    <property type="entry name" value="WH_DNA-bd_sf"/>
</dbReference>
<feature type="binding site" evidence="2">
    <location>
        <position position="109"/>
    </location>
    <ligand>
        <name>biotin</name>
        <dbReference type="ChEBI" id="CHEBI:57586"/>
    </ligand>
</feature>
<dbReference type="InterPro" id="IPR045864">
    <property type="entry name" value="aa-tRNA-synth_II/BPL/LPL"/>
</dbReference>
<dbReference type="RefSeq" id="WP_251837788.1">
    <property type="nucleotide sequence ID" value="NZ_JACSQG010000015.1"/>
</dbReference>
<keyword evidence="5" id="KW-1185">Reference proteome</keyword>
<accession>A0ABR8TTV0</accession>
<dbReference type="PANTHER" id="PTHR12835">
    <property type="entry name" value="BIOTIN PROTEIN LIGASE"/>
    <property type="match status" value="1"/>
</dbReference>
<dbReference type="InterPro" id="IPR013196">
    <property type="entry name" value="HTH_11"/>
</dbReference>
<comment type="catalytic activity">
    <reaction evidence="2">
        <text>biotin + L-lysyl-[protein] + ATP = N(6)-biotinyl-L-lysyl-[protein] + AMP + diphosphate + H(+)</text>
        <dbReference type="Rhea" id="RHEA:11756"/>
        <dbReference type="Rhea" id="RHEA-COMP:9752"/>
        <dbReference type="Rhea" id="RHEA-COMP:10505"/>
        <dbReference type="ChEBI" id="CHEBI:15378"/>
        <dbReference type="ChEBI" id="CHEBI:29969"/>
        <dbReference type="ChEBI" id="CHEBI:30616"/>
        <dbReference type="ChEBI" id="CHEBI:33019"/>
        <dbReference type="ChEBI" id="CHEBI:57586"/>
        <dbReference type="ChEBI" id="CHEBI:83144"/>
        <dbReference type="ChEBI" id="CHEBI:456215"/>
        <dbReference type="EC" id="6.3.4.15"/>
    </reaction>
</comment>
<feature type="binding site" evidence="2">
    <location>
        <begin position="85"/>
        <end position="87"/>
    </location>
    <ligand>
        <name>biotin</name>
        <dbReference type="ChEBI" id="CHEBI:57586"/>
    </ligand>
</feature>
<evidence type="ECO:0000313" key="5">
    <source>
        <dbReference type="Proteomes" id="UP000611945"/>
    </source>
</evidence>
<keyword evidence="2" id="KW-0805">Transcription regulation</keyword>
<reference evidence="4 5" key="1">
    <citation type="submission" date="2020-08" db="EMBL/GenBank/DDBJ databases">
        <title>A Genomic Blueprint of the Chicken Gut Microbiome.</title>
        <authorList>
            <person name="Gilroy R."/>
            <person name="Ravi A."/>
            <person name="Getino M."/>
            <person name="Pursley I."/>
            <person name="Horton D.L."/>
            <person name="Alikhan N.-F."/>
            <person name="Baker D."/>
            <person name="Gharbi K."/>
            <person name="Hall N."/>
            <person name="Watson M."/>
            <person name="Adriaenssens E.M."/>
            <person name="Foster-Nyarko E."/>
            <person name="Jarju S."/>
            <person name="Secka A."/>
            <person name="Antonio M."/>
            <person name="Oren A."/>
            <person name="Chaudhuri R."/>
            <person name="La Ragione R.M."/>
            <person name="Hildebrand F."/>
            <person name="Pallen M.J."/>
        </authorList>
    </citation>
    <scope>NUCLEOTIDE SEQUENCE [LARGE SCALE GENOMIC DNA]</scope>
    <source>
        <strain evidence="4 5">Sa2CUA2</strain>
    </source>
</reference>
<keyword evidence="2" id="KW-0067">ATP-binding</keyword>
<dbReference type="InterPro" id="IPR004408">
    <property type="entry name" value="Biotin_CoA_COase_ligase"/>
</dbReference>
<feature type="DNA-binding region" description="H-T-H motif" evidence="2">
    <location>
        <begin position="16"/>
        <end position="35"/>
    </location>
</feature>
<dbReference type="GO" id="GO:0004077">
    <property type="term" value="F:biotin--[biotin carboxyl-carrier protein] ligase activity"/>
    <property type="evidence" value="ECO:0007669"/>
    <property type="project" value="UniProtKB-EC"/>
</dbReference>
<comment type="similarity">
    <text evidence="2">Belongs to the biotin--protein ligase family.</text>
</comment>
<protein>
    <recommendedName>
        <fullName evidence="2">Bifunctional ligase/repressor BirA</fullName>
    </recommendedName>
    <alternativeName>
        <fullName evidence="2">Biotin operon repressor</fullName>
    </alternativeName>
    <alternativeName>
        <fullName evidence="2">Biotin--[acetyl-CoA-carboxylase] ligase</fullName>
        <ecNumber evidence="2">6.3.4.15</ecNumber>
    </alternativeName>
    <alternativeName>
        <fullName evidence="2">Biotin--protein ligase</fullName>
    </alternativeName>
    <alternativeName>
        <fullName evidence="2">Biotin-[acetyl-CoA carboxylase] synthetase</fullName>
    </alternativeName>
</protein>
<dbReference type="Pfam" id="PF08279">
    <property type="entry name" value="HTH_11"/>
    <property type="match status" value="1"/>
</dbReference>
<dbReference type="Gene3D" id="2.30.30.100">
    <property type="match status" value="1"/>
</dbReference>
<dbReference type="InterPro" id="IPR036388">
    <property type="entry name" value="WH-like_DNA-bd_sf"/>
</dbReference>
<comment type="function">
    <text evidence="2">Acts both as a biotin--[acetyl-CoA-carboxylase] ligase and a biotin-operon repressor. In the presence of ATP, BirA activates biotin to form the BirA-biotinyl-5'-adenylate (BirA-bio-5'-AMP or holoBirA) complex. HoloBirA can either transfer the biotinyl moiety to the biotin carboxyl carrier protein (BCCP) subunit of acetyl-CoA carboxylase, or bind to the biotin operator site and inhibit transcription of the operon.</text>
</comment>
<feature type="binding site" evidence="2">
    <location>
        <begin position="113"/>
        <end position="115"/>
    </location>
    <ligand>
        <name>biotin</name>
        <dbReference type="ChEBI" id="CHEBI:57586"/>
    </ligand>
</feature>
<dbReference type="EC" id="6.3.4.15" evidence="2"/>
<dbReference type="Proteomes" id="UP000611945">
    <property type="component" value="Unassembled WGS sequence"/>
</dbReference>
<name>A0ABR8TTV0_9PSED</name>
<keyword evidence="2" id="KW-0092">Biotin</keyword>
<dbReference type="SUPFAM" id="SSF46785">
    <property type="entry name" value="Winged helix' DNA-binding domain"/>
    <property type="match status" value="1"/>
</dbReference>
<dbReference type="SUPFAM" id="SSF55681">
    <property type="entry name" value="Class II aaRS and biotin synthetases"/>
    <property type="match status" value="1"/>
</dbReference>
<dbReference type="Pfam" id="PF03099">
    <property type="entry name" value="BPL_LplA_LipB"/>
    <property type="match status" value="1"/>
</dbReference>
<dbReference type="HAMAP" id="MF_00978">
    <property type="entry name" value="Bifunct_BirA"/>
    <property type="match status" value="1"/>
</dbReference>
<gene>
    <name evidence="2 4" type="primary">birA</name>
    <name evidence="4" type="ORF">H9642_17665</name>
</gene>
<sequence length="319" mass="35056">MLELLRLIQDGSFHSGETLGKQLGISRAAVWKQIEQLELQHQVAIHRVRGRGYRLAEPLLLLDCERIDGSALQLESVIVKDVLDSTNAESLRLVASGLAAPFIVLAEQQLAGRGRRGREWVSPCAENIYYSLVLRLDQGARMLEGLSLVVGLAALRVLREAGVERAGLKWPNDILVGNQKIAGILLELIGDPTDICHVVIGIGINVNMRAESNAIDRPWTSVLLSTGSRQDRNHLVSRLNCFLADYLSKQNGLGFAALLDEWEREHLWQGRQVVLSAGGEPVHGQVLGIHADGALRLLVKGCEQRYSGGELSLRLHDDS</sequence>
<dbReference type="EMBL" id="JACSQG010000015">
    <property type="protein sequence ID" value="MBD7979009.1"/>
    <property type="molecule type" value="Genomic_DNA"/>
</dbReference>
<proteinExistence type="inferred from homology"/>
<evidence type="ECO:0000256" key="1">
    <source>
        <dbReference type="ARBA" id="ARBA00022598"/>
    </source>
</evidence>
<dbReference type="PROSITE" id="PS51733">
    <property type="entry name" value="BPL_LPL_CATALYTIC"/>
    <property type="match status" value="1"/>
</dbReference>
<keyword evidence="2" id="KW-0238">DNA-binding</keyword>